<dbReference type="OrthoDB" id="9783707at2"/>
<evidence type="ECO:0008006" key="5">
    <source>
        <dbReference type="Google" id="ProtNLM"/>
    </source>
</evidence>
<evidence type="ECO:0000256" key="1">
    <source>
        <dbReference type="SAM" id="Phobius"/>
    </source>
</evidence>
<keyword evidence="1" id="KW-1133">Transmembrane helix</keyword>
<feature type="signal peptide" evidence="2">
    <location>
        <begin position="1"/>
        <end position="17"/>
    </location>
</feature>
<keyword evidence="1" id="KW-0472">Membrane</keyword>
<feature type="transmembrane region" description="Helical" evidence="1">
    <location>
        <begin position="107"/>
        <end position="135"/>
    </location>
</feature>
<dbReference type="InterPro" id="IPR037185">
    <property type="entry name" value="EmrE-like"/>
</dbReference>
<accession>A0A1Z9Z2F8</accession>
<comment type="caution">
    <text evidence="3">The sequence shown here is derived from an EMBL/GenBank/DDBJ whole genome shotgun (WGS) entry which is preliminary data.</text>
</comment>
<organism evidence="3 4">
    <name type="scientific">Acinetobacter populi</name>
    <dbReference type="NCBI Taxonomy" id="1582270"/>
    <lineage>
        <taxon>Bacteria</taxon>
        <taxon>Pseudomonadati</taxon>
        <taxon>Pseudomonadota</taxon>
        <taxon>Gammaproteobacteria</taxon>
        <taxon>Moraxellales</taxon>
        <taxon>Moraxellaceae</taxon>
        <taxon>Acinetobacter</taxon>
    </lineage>
</organism>
<evidence type="ECO:0000256" key="2">
    <source>
        <dbReference type="SAM" id="SignalP"/>
    </source>
</evidence>
<reference evidence="3 4" key="1">
    <citation type="submission" date="2017-05" db="EMBL/GenBank/DDBJ databases">
        <title>Acinetobacter populi ANC 5415 (= PBJ7), whole genome shotgun sequencing project.</title>
        <authorList>
            <person name="Nemec A."/>
            <person name="Radolfova-Krizova L."/>
        </authorList>
    </citation>
    <scope>NUCLEOTIDE SEQUENCE [LARGE SCALE GENOMIC DNA]</scope>
    <source>
        <strain evidence="3 4">PBJ7</strain>
    </source>
</reference>
<name>A0A1Z9Z2F8_9GAMM</name>
<protein>
    <recommendedName>
        <fullName evidence="5">Multidrug DMT transporter permease</fullName>
    </recommendedName>
</protein>
<dbReference type="RefSeq" id="WP_087619315.1">
    <property type="nucleotide sequence ID" value="NZ_NEXX01000001.1"/>
</dbReference>
<sequence>MSGFAILLLCLSTIAHASWNLFGKKGAEAGLSFYLIAVVASCVFYVPLLAFGRHWFDVLPASFWILVFFAGIAETFYFMGLAGAYRFCSLGLSYPLARALPVLLVPIGSFLIFHQTMSISALLGVVCVVIGMLGLLRFDQGSRHKGYMIAFALLAALGTMAYSMIDYQALQLAGEYLPDIPKLQIALFYAACQGIATIPFLAMILLKRSERQKLITTFRLYRNTAIWAGLVMAITYTLVLFSYMFVTNVSYAVAFRQLSIPIGVLFGVVFLKEPLTPRIAIANLIVLLGLILVVV</sequence>
<keyword evidence="1" id="KW-0812">Transmembrane</keyword>
<feature type="transmembrane region" description="Helical" evidence="1">
    <location>
        <begin position="33"/>
        <end position="51"/>
    </location>
</feature>
<feature type="transmembrane region" description="Helical" evidence="1">
    <location>
        <begin position="278"/>
        <end position="294"/>
    </location>
</feature>
<dbReference type="Proteomes" id="UP000196536">
    <property type="component" value="Unassembled WGS sequence"/>
</dbReference>
<feature type="transmembrane region" description="Helical" evidence="1">
    <location>
        <begin position="63"/>
        <end position="87"/>
    </location>
</feature>
<feature type="transmembrane region" description="Helical" evidence="1">
    <location>
        <begin position="147"/>
        <end position="165"/>
    </location>
</feature>
<dbReference type="SUPFAM" id="SSF103481">
    <property type="entry name" value="Multidrug resistance efflux transporter EmrE"/>
    <property type="match status" value="2"/>
</dbReference>
<dbReference type="Gene3D" id="1.10.3730.20">
    <property type="match status" value="1"/>
</dbReference>
<keyword evidence="4" id="KW-1185">Reference proteome</keyword>
<evidence type="ECO:0000313" key="4">
    <source>
        <dbReference type="Proteomes" id="UP000196536"/>
    </source>
</evidence>
<keyword evidence="2" id="KW-0732">Signal</keyword>
<proteinExistence type="predicted"/>
<evidence type="ECO:0000313" key="3">
    <source>
        <dbReference type="EMBL" id="OUY08650.1"/>
    </source>
</evidence>
<feature type="chain" id="PRO_5012803764" description="Multidrug DMT transporter permease" evidence="2">
    <location>
        <begin position="18"/>
        <end position="295"/>
    </location>
</feature>
<feature type="transmembrane region" description="Helical" evidence="1">
    <location>
        <begin position="185"/>
        <end position="206"/>
    </location>
</feature>
<dbReference type="EMBL" id="NEXX01000001">
    <property type="protein sequence ID" value="OUY08650.1"/>
    <property type="molecule type" value="Genomic_DNA"/>
</dbReference>
<gene>
    <name evidence="3" type="ORF">CAP51_03300</name>
</gene>
<dbReference type="AlphaFoldDB" id="A0A1Z9Z2F8"/>
<feature type="transmembrane region" description="Helical" evidence="1">
    <location>
        <begin position="226"/>
        <end position="245"/>
    </location>
</feature>